<proteinExistence type="predicted"/>
<dbReference type="AlphaFoldDB" id="A0A2N1J4W8"/>
<dbReference type="RefSeq" id="WP_101183800.1">
    <property type="nucleotide sequence ID" value="NZ_CP031218.1"/>
</dbReference>
<reference evidence="1 2" key="1">
    <citation type="submission" date="2017-09" db="EMBL/GenBank/DDBJ databases">
        <title>Genomics of the genus Arcobacter.</title>
        <authorList>
            <person name="Perez-Cataluna A."/>
            <person name="Figueras M.J."/>
            <person name="Salas-Masso N."/>
        </authorList>
    </citation>
    <scope>NUCLEOTIDE SEQUENCE [LARGE SCALE GENOMIC DNA]</scope>
    <source>
        <strain evidence="1 2">DSM 18005</strain>
    </source>
</reference>
<dbReference type="PANTHER" id="PTHR16128">
    <property type="entry name" value="FAD/NAD(P)-BINDING OXIDOREDUCTASE FAMILY PROTEIN"/>
    <property type="match status" value="1"/>
</dbReference>
<evidence type="ECO:0000313" key="1">
    <source>
        <dbReference type="EMBL" id="PKI81617.1"/>
    </source>
</evidence>
<dbReference type="EMBL" id="NXIF01000011">
    <property type="protein sequence ID" value="PKI81617.1"/>
    <property type="molecule type" value="Genomic_DNA"/>
</dbReference>
<evidence type="ECO:0008006" key="3">
    <source>
        <dbReference type="Google" id="ProtNLM"/>
    </source>
</evidence>
<dbReference type="InterPro" id="IPR036188">
    <property type="entry name" value="FAD/NAD-bd_sf"/>
</dbReference>
<keyword evidence="2" id="KW-1185">Reference proteome</keyword>
<comment type="caution">
    <text evidence="1">The sequence shown here is derived from an EMBL/GenBank/DDBJ whole genome shotgun (WGS) entry which is preliminary data.</text>
</comment>
<sequence>MNIAIIGAGLSGCVLYNNLIKKNHKITIFEKSRGTGGRLSTKYIHNRFCDHGTPYFETNNENFIKFCDNLIKKEILRKEKNRYIPTNGINKICSSLINKKDLKTETKIVACEYKNSKWCLKDSNNKTYDNFDILLLTIPSYQILELKIDLNPQIKRELKKVNYDSIFTMILHSNKNISLHKALKNTNIFKKIINNSNKYNYTDFSSFVLHSNEKFSNKNNTKTKEEIEKKLLNKLEKLNITFDKNFKIIPHLWKYAFAKNVLEKEFLYDEKQSLGVCGDYFLINNIEGAFLSSSKLSEYIKISIS</sequence>
<dbReference type="SUPFAM" id="SSF51905">
    <property type="entry name" value="FAD/NAD(P)-binding domain"/>
    <property type="match status" value="1"/>
</dbReference>
<name>A0A2N1J4W8_9BACT</name>
<organism evidence="1 2">
    <name type="scientific">Malaciobacter halophilus</name>
    <dbReference type="NCBI Taxonomy" id="197482"/>
    <lineage>
        <taxon>Bacteria</taxon>
        <taxon>Pseudomonadati</taxon>
        <taxon>Campylobacterota</taxon>
        <taxon>Epsilonproteobacteria</taxon>
        <taxon>Campylobacterales</taxon>
        <taxon>Arcobacteraceae</taxon>
        <taxon>Malaciobacter</taxon>
    </lineage>
</organism>
<dbReference type="KEGG" id="ahs:AHALO_1239"/>
<dbReference type="Pfam" id="PF13450">
    <property type="entry name" value="NAD_binding_8"/>
    <property type="match status" value="1"/>
</dbReference>
<dbReference type="Proteomes" id="UP000233248">
    <property type="component" value="Unassembled WGS sequence"/>
</dbReference>
<dbReference type="Gene3D" id="3.50.50.60">
    <property type="entry name" value="FAD/NAD(P)-binding domain"/>
    <property type="match status" value="1"/>
</dbReference>
<dbReference type="OrthoDB" id="5792777at2"/>
<dbReference type="PANTHER" id="PTHR16128:SF5">
    <property type="entry name" value="FAD_NAD(P)-BINDING OXIDOREDUCTASE FAMILY PROTEIN"/>
    <property type="match status" value="1"/>
</dbReference>
<dbReference type="Gene3D" id="3.90.660.10">
    <property type="match status" value="1"/>
</dbReference>
<gene>
    <name evidence="1" type="ORF">CP960_03235</name>
</gene>
<evidence type="ECO:0000313" key="2">
    <source>
        <dbReference type="Proteomes" id="UP000233248"/>
    </source>
</evidence>
<protein>
    <recommendedName>
        <fullName evidence="3">Amine oxidase domain-containing protein</fullName>
    </recommendedName>
</protein>
<accession>A0A2N1J4W8</accession>